<evidence type="ECO:0000256" key="3">
    <source>
        <dbReference type="ARBA" id="ARBA00022837"/>
    </source>
</evidence>
<dbReference type="SUPFAM" id="SSF47473">
    <property type="entry name" value="EF-hand"/>
    <property type="match status" value="1"/>
</dbReference>
<keyword evidence="5 7" id="KW-0472">Membrane</keyword>
<dbReference type="InterPro" id="IPR027359">
    <property type="entry name" value="Volt_channel_dom_sf"/>
</dbReference>
<keyword evidence="3" id="KW-0106">Calcium</keyword>
<sequence length="523" mass="59106">MAEAEMALRKELLLFAQTTLREELKSFKESLLKELRGEQEEVKTPTKKRFLHEAVHGMPEASSARRGRILGLGSSNERSASSLNIEEQSEDVSTRRPPTTMAQHVAETLLGDASSEAKKALERDLTATYMRTKKKGNKRASGRYMPIDTSDLENQANPSHCSLLVSCCTSILNSHYFDILSAWLVVFNAVWIGLSTDWVARHWSSHMPDWFHYGDWIFCVLALMELFIRMVAQGLYFFYEAHWKWNLFDTVVVATQVADLLGSVLERSAISGETSHRTIQGLRVLKLVRILRIARIASVFPELHILISSIMDSLQSLFWTMVLIFACLYAVAVVLTQLVSDHKIAIGREGMEAEHEEPLLEFFGSLDTTMISLYMVISEGIHWRELMDPLVENMGGWVRIVFVTFTGFELFAMMNIITACFVDSAMKIAANAEKQECLESLWGLLDADANYDARTQKKIVTKEQFIGSYGEPSMTKFLDLINAHTEDPKQVFAMIDRDGDGALTAPEFLICCERLMGPSKEQN</sequence>
<evidence type="ECO:0000256" key="4">
    <source>
        <dbReference type="ARBA" id="ARBA00022989"/>
    </source>
</evidence>
<keyword evidence="2 7" id="KW-0812">Transmembrane</keyword>
<dbReference type="Proteomes" id="UP001642484">
    <property type="component" value="Unassembled WGS sequence"/>
</dbReference>
<name>A0ABP0PBP3_9DINO</name>
<dbReference type="PROSITE" id="PS00018">
    <property type="entry name" value="EF_HAND_1"/>
    <property type="match status" value="1"/>
</dbReference>
<feature type="transmembrane region" description="Helical" evidence="7">
    <location>
        <begin position="317"/>
        <end position="339"/>
    </location>
</feature>
<dbReference type="InterPro" id="IPR005821">
    <property type="entry name" value="Ion_trans_dom"/>
</dbReference>
<feature type="transmembrane region" description="Helical" evidence="7">
    <location>
        <begin position="397"/>
        <end position="422"/>
    </location>
</feature>
<evidence type="ECO:0000256" key="1">
    <source>
        <dbReference type="ARBA" id="ARBA00004141"/>
    </source>
</evidence>
<feature type="transmembrane region" description="Helical" evidence="7">
    <location>
        <begin position="176"/>
        <end position="194"/>
    </location>
</feature>
<keyword evidence="4 7" id="KW-1133">Transmembrane helix</keyword>
<accession>A0ABP0PBP3</accession>
<evidence type="ECO:0000313" key="10">
    <source>
        <dbReference type="Proteomes" id="UP001642484"/>
    </source>
</evidence>
<gene>
    <name evidence="9" type="ORF">CCMP2556_LOCUS36020</name>
</gene>
<feature type="domain" description="EF-hand" evidence="8">
    <location>
        <begin position="483"/>
        <end position="518"/>
    </location>
</feature>
<dbReference type="InterPro" id="IPR011992">
    <property type="entry name" value="EF-hand-dom_pair"/>
</dbReference>
<evidence type="ECO:0000256" key="5">
    <source>
        <dbReference type="ARBA" id="ARBA00023136"/>
    </source>
</evidence>
<reference evidence="9 10" key="1">
    <citation type="submission" date="2024-02" db="EMBL/GenBank/DDBJ databases">
        <authorList>
            <person name="Chen Y."/>
            <person name="Shah S."/>
            <person name="Dougan E. K."/>
            <person name="Thang M."/>
            <person name="Chan C."/>
        </authorList>
    </citation>
    <scope>NUCLEOTIDE SEQUENCE [LARGE SCALE GENOMIC DNA]</scope>
</reference>
<dbReference type="PANTHER" id="PTHR46726">
    <property type="entry name" value="TWO PORE CHANNEL 3"/>
    <property type="match status" value="1"/>
</dbReference>
<feature type="region of interest" description="Disordered" evidence="6">
    <location>
        <begin position="73"/>
        <end position="98"/>
    </location>
</feature>
<evidence type="ECO:0000313" key="9">
    <source>
        <dbReference type="EMBL" id="CAK9073199.1"/>
    </source>
</evidence>
<dbReference type="Gene3D" id="1.10.287.70">
    <property type="match status" value="1"/>
</dbReference>
<feature type="compositionally biased region" description="Polar residues" evidence="6">
    <location>
        <begin position="73"/>
        <end position="86"/>
    </location>
</feature>
<evidence type="ECO:0000256" key="7">
    <source>
        <dbReference type="SAM" id="Phobius"/>
    </source>
</evidence>
<evidence type="ECO:0000256" key="6">
    <source>
        <dbReference type="SAM" id="MobiDB-lite"/>
    </source>
</evidence>
<dbReference type="PROSITE" id="PS50222">
    <property type="entry name" value="EF_HAND_2"/>
    <property type="match status" value="1"/>
</dbReference>
<keyword evidence="10" id="KW-1185">Reference proteome</keyword>
<dbReference type="SUPFAM" id="SSF81324">
    <property type="entry name" value="Voltage-gated potassium channels"/>
    <property type="match status" value="1"/>
</dbReference>
<dbReference type="InterPro" id="IPR018247">
    <property type="entry name" value="EF_Hand_1_Ca_BS"/>
</dbReference>
<feature type="transmembrane region" description="Helical" evidence="7">
    <location>
        <begin position="214"/>
        <end position="239"/>
    </location>
</feature>
<dbReference type="Gene3D" id="1.10.238.10">
    <property type="entry name" value="EF-hand"/>
    <property type="match status" value="1"/>
</dbReference>
<dbReference type="EMBL" id="CAXAMN010022851">
    <property type="protein sequence ID" value="CAK9073199.1"/>
    <property type="molecule type" value="Genomic_DNA"/>
</dbReference>
<evidence type="ECO:0000256" key="2">
    <source>
        <dbReference type="ARBA" id="ARBA00022692"/>
    </source>
</evidence>
<evidence type="ECO:0000259" key="8">
    <source>
        <dbReference type="PROSITE" id="PS50222"/>
    </source>
</evidence>
<protein>
    <recommendedName>
        <fullName evidence="8">EF-hand domain-containing protein</fullName>
    </recommendedName>
</protein>
<dbReference type="PANTHER" id="PTHR46726:SF1">
    <property type="entry name" value="TWO-PORE CALCIUM CHANNEL 3"/>
    <property type="match status" value="1"/>
</dbReference>
<dbReference type="Pfam" id="PF00520">
    <property type="entry name" value="Ion_trans"/>
    <property type="match status" value="1"/>
</dbReference>
<proteinExistence type="predicted"/>
<organism evidence="9 10">
    <name type="scientific">Durusdinium trenchii</name>
    <dbReference type="NCBI Taxonomy" id="1381693"/>
    <lineage>
        <taxon>Eukaryota</taxon>
        <taxon>Sar</taxon>
        <taxon>Alveolata</taxon>
        <taxon>Dinophyceae</taxon>
        <taxon>Suessiales</taxon>
        <taxon>Symbiodiniaceae</taxon>
        <taxon>Durusdinium</taxon>
    </lineage>
</organism>
<dbReference type="InterPro" id="IPR002048">
    <property type="entry name" value="EF_hand_dom"/>
</dbReference>
<comment type="subcellular location">
    <subcellularLocation>
        <location evidence="1">Membrane</location>
        <topology evidence="1">Multi-pass membrane protein</topology>
    </subcellularLocation>
</comment>
<comment type="caution">
    <text evidence="9">The sequence shown here is derived from an EMBL/GenBank/DDBJ whole genome shotgun (WGS) entry which is preliminary data.</text>
</comment>
<dbReference type="Gene3D" id="1.20.120.350">
    <property type="entry name" value="Voltage-gated potassium channels. Chain C"/>
    <property type="match status" value="1"/>
</dbReference>